<feature type="domain" description="Zinc finger CHCC-type" evidence="1">
    <location>
        <begin position="36"/>
        <end position="60"/>
    </location>
</feature>
<dbReference type="AlphaFoldDB" id="A0A0M4NXK8"/>
<name>A0A0M4NXK8_9GAMM</name>
<evidence type="ECO:0000313" key="3">
    <source>
        <dbReference type="Proteomes" id="UP000058020"/>
    </source>
</evidence>
<organism evidence="2 3">
    <name type="scientific">Candidatus Thioglobus autotrophicus</name>
    <dbReference type="NCBI Taxonomy" id="1705394"/>
    <lineage>
        <taxon>Bacteria</taxon>
        <taxon>Pseudomonadati</taxon>
        <taxon>Pseudomonadota</taxon>
        <taxon>Gammaproteobacteria</taxon>
        <taxon>Candidatus Pseudothioglobaceae</taxon>
        <taxon>Candidatus Thioglobus</taxon>
    </lineage>
</organism>
<dbReference type="EMBL" id="CP010552">
    <property type="protein sequence ID" value="ALE53068.1"/>
    <property type="molecule type" value="Genomic_DNA"/>
</dbReference>
<accession>A0A0M4NXK8</accession>
<proteinExistence type="predicted"/>
<dbReference type="Proteomes" id="UP000058020">
    <property type="component" value="Chromosome"/>
</dbReference>
<gene>
    <name evidence="2" type="ORF">SP60_07610</name>
</gene>
<evidence type="ECO:0000259" key="1">
    <source>
        <dbReference type="Pfam" id="PF10276"/>
    </source>
</evidence>
<dbReference type="KEGG" id="tho:SP60_07610"/>
<dbReference type="InterPro" id="IPR019401">
    <property type="entry name" value="Znf_CHCC"/>
</dbReference>
<dbReference type="Gene3D" id="2.60.260.40">
    <property type="entry name" value="q5lls5 like domains"/>
    <property type="match status" value="1"/>
</dbReference>
<dbReference type="STRING" id="1705394.SP60_07610"/>
<protein>
    <recommendedName>
        <fullName evidence="1">Zinc finger CHCC-type domain-containing protein</fullName>
    </recommendedName>
</protein>
<keyword evidence="3" id="KW-1185">Reference proteome</keyword>
<dbReference type="OrthoDB" id="9806844at2"/>
<sequence length="63" mass="7148">MNSPVDGFQQKHVSYSTVEAKNLPFHCPPKDAQKWNMHPKVFIQFDEKGKGMCPYCGASYELG</sequence>
<dbReference type="RefSeq" id="WP_053952059.1">
    <property type="nucleotide sequence ID" value="NZ_CP010552.1"/>
</dbReference>
<reference evidence="2 3" key="1">
    <citation type="journal article" date="2015" name="Genome Announc.">
        <title>Genome Sequence of 'Candidatus Thioglobus autotrophica' Strain EF1, a Chemoautotroph from the SUP05 Clade of Marine Gammaproteobacteria.</title>
        <authorList>
            <person name="Shah V."/>
            <person name="Morris R.M."/>
        </authorList>
    </citation>
    <scope>NUCLEOTIDE SEQUENCE [LARGE SCALE GENOMIC DNA]</scope>
    <source>
        <strain evidence="2 3">EF1</strain>
    </source>
</reference>
<dbReference type="Pfam" id="PF10276">
    <property type="entry name" value="zf-CHCC"/>
    <property type="match status" value="1"/>
</dbReference>
<evidence type="ECO:0000313" key="2">
    <source>
        <dbReference type="EMBL" id="ALE53068.1"/>
    </source>
</evidence>